<dbReference type="EMBL" id="GL378339">
    <property type="protein sequence ID" value="EFJ48505.1"/>
    <property type="molecule type" value="Genomic_DNA"/>
</dbReference>
<feature type="region of interest" description="Disordered" evidence="1">
    <location>
        <begin position="552"/>
        <end position="571"/>
    </location>
</feature>
<dbReference type="AlphaFoldDB" id="D8TV28"/>
<evidence type="ECO:0000256" key="1">
    <source>
        <dbReference type="SAM" id="MobiDB-lite"/>
    </source>
</evidence>
<name>D8TV28_VOLCA</name>
<dbReference type="InParanoid" id="D8TV28"/>
<proteinExistence type="predicted"/>
<dbReference type="GeneID" id="9616714"/>
<dbReference type="KEGG" id="vcn:VOLCADRAFT_104684"/>
<sequence length="653" mass="69840">MNAAEGLEQLFAAHSAVPALAVLQQLRKDLSQQQAQMLLKNHRHCLQMGTCSFGRRGRAAYALRTGTEVQRLFDIANISDEDAAQFWATGVGQRLRECDRPTPGAPNCAVVPLDTHATCLDCVHHALIAAGATDVPAPDILLATVVGAIAIAESWVSMCFQVLHAHASSLSSTCTAAQYGEALQQHRLLPGNVELAVLAHALNIVLTVFDPAGLQICYWGSSTTPTEVCLIRQTGLAGTPVSYRLLNMVPAVTDAEQHIPGYFGASWCSGPGHSLGISVQLAAWSRTTLRHPSDSARLFDASSLYDAATCINASLCRLLFHTFSCFLFFGSKTEVPFADGNQPACHFADTCSTVANSHNMPPKMAHQSQPATSSAGAAAKPPVNIADLWVQLAAVSPTGGGCDRSSLAGVPKRPLIFKQQLLLGSMGCHDEDVLHTPHTNTEFNVLLAEGRKYKDEFQVQHDAKPASTFLYNMMVEIHEGDMPDQTVATHTAVMQLWIAAAGSLRADTAIELIYDYGMDAGTVLKADQAFACSVLTTAQQARASGALLATTTPAKRAATSPAEPHTSAPACTRMKDDTSCYQPFRDHFTLTSLMSTANPALAQKMEAFYIRHFKAQDRAATMCCTGRLLPAQHSTNTPTAITVQDDDAPATLA</sequence>
<reference evidence="2 3" key="1">
    <citation type="journal article" date="2010" name="Science">
        <title>Genomic analysis of organismal complexity in the multicellular green alga Volvox carteri.</title>
        <authorList>
            <person name="Prochnik S.E."/>
            <person name="Umen J."/>
            <person name="Nedelcu A.M."/>
            <person name="Hallmann A."/>
            <person name="Miller S.M."/>
            <person name="Nishii I."/>
            <person name="Ferris P."/>
            <person name="Kuo A."/>
            <person name="Mitros T."/>
            <person name="Fritz-Laylin L.K."/>
            <person name="Hellsten U."/>
            <person name="Chapman J."/>
            <person name="Simakov O."/>
            <person name="Rensing S.A."/>
            <person name="Terry A."/>
            <person name="Pangilinan J."/>
            <person name="Kapitonov V."/>
            <person name="Jurka J."/>
            <person name="Salamov A."/>
            <person name="Shapiro H."/>
            <person name="Schmutz J."/>
            <person name="Grimwood J."/>
            <person name="Lindquist E."/>
            <person name="Lucas S."/>
            <person name="Grigoriev I.V."/>
            <person name="Schmitt R."/>
            <person name="Kirk D."/>
            <person name="Rokhsar D.S."/>
        </authorList>
    </citation>
    <scope>NUCLEOTIDE SEQUENCE [LARGE SCALE GENOMIC DNA]</scope>
    <source>
        <strain evidence="3">f. Nagariensis / Eve</strain>
    </source>
</reference>
<gene>
    <name evidence="2" type="ORF">VOLCADRAFT_104684</name>
</gene>
<evidence type="ECO:0000313" key="3">
    <source>
        <dbReference type="Proteomes" id="UP000001058"/>
    </source>
</evidence>
<evidence type="ECO:0000313" key="2">
    <source>
        <dbReference type="EMBL" id="EFJ48505.1"/>
    </source>
</evidence>
<keyword evidence="3" id="KW-1185">Reference proteome</keyword>
<protein>
    <submittedName>
        <fullName evidence="2">Uncharacterized protein</fullName>
    </submittedName>
</protein>
<organism evidence="3">
    <name type="scientific">Volvox carteri f. nagariensis</name>
    <dbReference type="NCBI Taxonomy" id="3068"/>
    <lineage>
        <taxon>Eukaryota</taxon>
        <taxon>Viridiplantae</taxon>
        <taxon>Chlorophyta</taxon>
        <taxon>core chlorophytes</taxon>
        <taxon>Chlorophyceae</taxon>
        <taxon>CS clade</taxon>
        <taxon>Chlamydomonadales</taxon>
        <taxon>Volvocaceae</taxon>
        <taxon>Volvox</taxon>
    </lineage>
</organism>
<accession>D8TV28</accession>
<dbReference type="OrthoDB" id="561093at2759"/>
<dbReference type="RefSeq" id="XP_002950304.1">
    <property type="nucleotide sequence ID" value="XM_002950258.1"/>
</dbReference>
<dbReference type="Proteomes" id="UP000001058">
    <property type="component" value="Unassembled WGS sequence"/>
</dbReference>